<reference evidence="1 2" key="1">
    <citation type="submission" date="2020-03" db="EMBL/GenBank/DDBJ databases">
        <title>Draft Genome Sequence of 2-Methylisoborneol Producing Pseudanabaena yagii Strain GIHE-NHR1 Isolated from North Han River in South Korea.</title>
        <authorList>
            <person name="Jeong J."/>
        </authorList>
    </citation>
    <scope>NUCLEOTIDE SEQUENCE [LARGE SCALE GENOMIC DNA]</scope>
    <source>
        <strain evidence="1 2">GIHE-NHR1</strain>
    </source>
</reference>
<name>A0ABX1LUF2_9CYAN</name>
<evidence type="ECO:0000313" key="2">
    <source>
        <dbReference type="Proteomes" id="UP000738376"/>
    </source>
</evidence>
<dbReference type="Proteomes" id="UP000738376">
    <property type="component" value="Unassembled WGS sequence"/>
</dbReference>
<comment type="caution">
    <text evidence="1">The sequence shown here is derived from an EMBL/GenBank/DDBJ whole genome shotgun (WGS) entry which is preliminary data.</text>
</comment>
<dbReference type="RefSeq" id="WP_169364770.1">
    <property type="nucleotide sequence ID" value="NZ_JAAVJL010000002.1"/>
</dbReference>
<proteinExistence type="predicted"/>
<gene>
    <name evidence="1" type="ORF">HC246_17595</name>
</gene>
<protein>
    <submittedName>
        <fullName evidence="1">Uncharacterized protein</fullName>
    </submittedName>
</protein>
<sequence length="198" mass="22026">MQNFTKFKNNTQQTPITASLILISILSLGSGFILNSPSAAFADSDSIHTEHNSKKSEIQPILIPKNQLPPPLDRAVIFREISSGGITGATYQTTLLNDGTLIRVKLSDANDSERSVRRVSGEQLKQFKKLLQTHNLTRFNRLSYPAPRGAADYITYTITNKEGTFQYNDISRDGLPNKLHNVVLAWNQLKTSAKPLTQ</sequence>
<dbReference type="EMBL" id="JAAVJL010000002">
    <property type="protein sequence ID" value="NMF59782.1"/>
    <property type="molecule type" value="Genomic_DNA"/>
</dbReference>
<evidence type="ECO:0000313" key="1">
    <source>
        <dbReference type="EMBL" id="NMF59782.1"/>
    </source>
</evidence>
<keyword evidence="2" id="KW-1185">Reference proteome</keyword>
<accession>A0ABX1LUF2</accession>
<organism evidence="1 2">
    <name type="scientific">Pseudanabaena yagii GIHE-NHR1</name>
    <dbReference type="NCBI Taxonomy" id="2722753"/>
    <lineage>
        <taxon>Bacteria</taxon>
        <taxon>Bacillati</taxon>
        <taxon>Cyanobacteriota</taxon>
        <taxon>Cyanophyceae</taxon>
        <taxon>Pseudanabaenales</taxon>
        <taxon>Pseudanabaenaceae</taxon>
        <taxon>Pseudanabaena</taxon>
        <taxon>Pseudanabaena yagii</taxon>
    </lineage>
</organism>